<gene>
    <name evidence="1" type="ORF">F5144DRAFT_630083</name>
</gene>
<evidence type="ECO:0000313" key="2">
    <source>
        <dbReference type="Proteomes" id="UP000724584"/>
    </source>
</evidence>
<comment type="caution">
    <text evidence="1">The sequence shown here is derived from an EMBL/GenBank/DDBJ whole genome shotgun (WGS) entry which is preliminary data.</text>
</comment>
<proteinExistence type="predicted"/>
<dbReference type="EMBL" id="JAGIZQ010000004">
    <property type="protein sequence ID" value="KAH6632187.1"/>
    <property type="molecule type" value="Genomic_DNA"/>
</dbReference>
<sequence length="207" mass="23486">MSVADGKFPGYNYGAGICTLRLFQNTTCPAAVAVSFEFPTIDGLVVQRVLQVIMGIYYRLSSFDSPMMVCNLLKFDFTRAAQPEPGPIVWHGCRDWISQVFIRLHATGLITWNVSGIGGREQPTRKIDERTHERMLQTQDCAFIDWLAARGVGFHDIIGKAYDYDRAFGIVWYRQMDVRYGSYGDGFTQFTESMRDLAPATYTLPYC</sequence>
<keyword evidence="2" id="KW-1185">Reference proteome</keyword>
<evidence type="ECO:0000313" key="1">
    <source>
        <dbReference type="EMBL" id="KAH6632187.1"/>
    </source>
</evidence>
<protein>
    <submittedName>
        <fullName evidence="1">Uncharacterized protein</fullName>
    </submittedName>
</protein>
<reference evidence="1 2" key="1">
    <citation type="journal article" date="2021" name="Nat. Commun.">
        <title>Genetic determinants of endophytism in the Arabidopsis root mycobiome.</title>
        <authorList>
            <person name="Mesny F."/>
            <person name="Miyauchi S."/>
            <person name="Thiergart T."/>
            <person name="Pickel B."/>
            <person name="Atanasova L."/>
            <person name="Karlsson M."/>
            <person name="Huettel B."/>
            <person name="Barry K.W."/>
            <person name="Haridas S."/>
            <person name="Chen C."/>
            <person name="Bauer D."/>
            <person name="Andreopoulos W."/>
            <person name="Pangilinan J."/>
            <person name="LaButti K."/>
            <person name="Riley R."/>
            <person name="Lipzen A."/>
            <person name="Clum A."/>
            <person name="Drula E."/>
            <person name="Henrissat B."/>
            <person name="Kohler A."/>
            <person name="Grigoriev I.V."/>
            <person name="Martin F.M."/>
            <person name="Hacquard S."/>
        </authorList>
    </citation>
    <scope>NUCLEOTIDE SEQUENCE [LARGE SCALE GENOMIC DNA]</scope>
    <source>
        <strain evidence="1 2">MPI-SDFR-AT-0079</strain>
    </source>
</reference>
<dbReference type="Proteomes" id="UP000724584">
    <property type="component" value="Unassembled WGS sequence"/>
</dbReference>
<accession>A0ACB7P861</accession>
<organism evidence="1 2">
    <name type="scientific">Chaetomium tenue</name>
    <dbReference type="NCBI Taxonomy" id="1854479"/>
    <lineage>
        <taxon>Eukaryota</taxon>
        <taxon>Fungi</taxon>
        <taxon>Dikarya</taxon>
        <taxon>Ascomycota</taxon>
        <taxon>Pezizomycotina</taxon>
        <taxon>Sordariomycetes</taxon>
        <taxon>Sordariomycetidae</taxon>
        <taxon>Sordariales</taxon>
        <taxon>Chaetomiaceae</taxon>
        <taxon>Chaetomium</taxon>
    </lineage>
</organism>
<name>A0ACB7P861_9PEZI</name>